<keyword evidence="1" id="KW-0472">Membrane</keyword>
<protein>
    <submittedName>
        <fullName evidence="2">Uncharacterized protein</fullName>
    </submittedName>
</protein>
<accession>A0A918LF03</accession>
<feature type="transmembrane region" description="Helical" evidence="1">
    <location>
        <begin position="30"/>
        <end position="50"/>
    </location>
</feature>
<proteinExistence type="predicted"/>
<dbReference type="EMBL" id="BMRB01000002">
    <property type="protein sequence ID" value="GGS37953.1"/>
    <property type="molecule type" value="Genomic_DNA"/>
</dbReference>
<organism evidence="2 3">
    <name type="scientific">Actinokineospora fastidiosa</name>
    <dbReference type="NCBI Taxonomy" id="1816"/>
    <lineage>
        <taxon>Bacteria</taxon>
        <taxon>Bacillati</taxon>
        <taxon>Actinomycetota</taxon>
        <taxon>Actinomycetes</taxon>
        <taxon>Pseudonocardiales</taxon>
        <taxon>Pseudonocardiaceae</taxon>
        <taxon>Actinokineospora</taxon>
    </lineage>
</organism>
<name>A0A918LF03_9PSEU</name>
<evidence type="ECO:0000256" key="1">
    <source>
        <dbReference type="SAM" id="Phobius"/>
    </source>
</evidence>
<keyword evidence="1" id="KW-0812">Transmembrane</keyword>
<keyword evidence="3" id="KW-1185">Reference proteome</keyword>
<dbReference type="AlphaFoldDB" id="A0A918LF03"/>
<sequence length="72" mass="7821">MRDRFTRWGLASVLVVAALLDGYLAVSENVLWPVALALLWVGLAAALLTARTPEPAAFPQARRAPEPRPVEV</sequence>
<evidence type="ECO:0000313" key="3">
    <source>
        <dbReference type="Proteomes" id="UP000660680"/>
    </source>
</evidence>
<gene>
    <name evidence="2" type="ORF">GCM10010171_36060</name>
</gene>
<evidence type="ECO:0000313" key="2">
    <source>
        <dbReference type="EMBL" id="GGS37953.1"/>
    </source>
</evidence>
<reference evidence="2" key="1">
    <citation type="journal article" date="2014" name="Int. J. Syst. Evol. Microbiol.">
        <title>Complete genome sequence of Corynebacterium casei LMG S-19264T (=DSM 44701T), isolated from a smear-ripened cheese.</title>
        <authorList>
            <consortium name="US DOE Joint Genome Institute (JGI-PGF)"/>
            <person name="Walter F."/>
            <person name="Albersmeier A."/>
            <person name="Kalinowski J."/>
            <person name="Ruckert C."/>
        </authorList>
    </citation>
    <scope>NUCLEOTIDE SEQUENCE</scope>
    <source>
        <strain evidence="2">JCM 3276</strain>
    </source>
</reference>
<reference evidence="2" key="2">
    <citation type="submission" date="2020-09" db="EMBL/GenBank/DDBJ databases">
        <authorList>
            <person name="Sun Q."/>
            <person name="Ohkuma M."/>
        </authorList>
    </citation>
    <scope>NUCLEOTIDE SEQUENCE</scope>
    <source>
        <strain evidence="2">JCM 3276</strain>
    </source>
</reference>
<keyword evidence="1" id="KW-1133">Transmembrane helix</keyword>
<dbReference type="Proteomes" id="UP000660680">
    <property type="component" value="Unassembled WGS sequence"/>
</dbReference>
<comment type="caution">
    <text evidence="2">The sequence shown here is derived from an EMBL/GenBank/DDBJ whole genome shotgun (WGS) entry which is preliminary data.</text>
</comment>
<feature type="transmembrane region" description="Helical" evidence="1">
    <location>
        <begin position="7"/>
        <end position="24"/>
    </location>
</feature>
<dbReference type="RefSeq" id="WP_189211530.1">
    <property type="nucleotide sequence ID" value="NZ_BMRB01000002.1"/>
</dbReference>